<name>S9Q655_CYSF2</name>
<dbReference type="OrthoDB" id="480112at2"/>
<gene>
    <name evidence="9" type="ORF">D187_007249</name>
</gene>
<evidence type="ECO:0000256" key="3">
    <source>
        <dbReference type="ARBA" id="ARBA00022723"/>
    </source>
</evidence>
<evidence type="ECO:0000259" key="8">
    <source>
        <dbReference type="Pfam" id="PF02668"/>
    </source>
</evidence>
<comment type="cofactor">
    <cofactor evidence="1">
        <name>Fe(2+)</name>
        <dbReference type="ChEBI" id="CHEBI:29033"/>
    </cofactor>
</comment>
<keyword evidence="3 7" id="KW-0479">Metal-binding</keyword>
<dbReference type="InterPro" id="IPR050411">
    <property type="entry name" value="AlphaKG_dependent_hydroxylases"/>
</dbReference>
<dbReference type="RefSeq" id="WP_002626046.1">
    <property type="nucleotide sequence ID" value="NZ_ANAH02000065.1"/>
</dbReference>
<evidence type="ECO:0000313" key="9">
    <source>
        <dbReference type="EMBL" id="EPX56814.1"/>
    </source>
</evidence>
<dbReference type="PANTHER" id="PTHR10696:SF56">
    <property type="entry name" value="TAUD_TFDA-LIKE DOMAIN-CONTAINING PROTEIN"/>
    <property type="match status" value="1"/>
</dbReference>
<dbReference type="InterPro" id="IPR042098">
    <property type="entry name" value="TauD-like_sf"/>
</dbReference>
<keyword evidence="4" id="KW-0560">Oxidoreductase</keyword>
<keyword evidence="10" id="KW-1185">Reference proteome</keyword>
<evidence type="ECO:0000256" key="1">
    <source>
        <dbReference type="ARBA" id="ARBA00001954"/>
    </source>
</evidence>
<feature type="binding site" evidence="7">
    <location>
        <position position="305"/>
    </location>
    <ligand>
        <name>Fe cation</name>
        <dbReference type="ChEBI" id="CHEBI:24875"/>
    </ligand>
</feature>
<reference evidence="9" key="1">
    <citation type="submission" date="2013-05" db="EMBL/GenBank/DDBJ databases">
        <title>Genome assembly of Cystobacter fuscus DSM 2262.</title>
        <authorList>
            <person name="Sharma G."/>
            <person name="Khatri I."/>
            <person name="Kaur C."/>
            <person name="Mayilraj S."/>
            <person name="Subramanian S."/>
        </authorList>
    </citation>
    <scope>NUCLEOTIDE SEQUENCE [LARGE SCALE GENOMIC DNA]</scope>
    <source>
        <strain evidence="9">DSM 2262</strain>
    </source>
</reference>
<evidence type="ECO:0000256" key="4">
    <source>
        <dbReference type="ARBA" id="ARBA00023002"/>
    </source>
</evidence>
<evidence type="ECO:0000256" key="5">
    <source>
        <dbReference type="ARBA" id="ARBA00023004"/>
    </source>
</evidence>
<dbReference type="SUPFAM" id="SSF51197">
    <property type="entry name" value="Clavaminate synthase-like"/>
    <property type="match status" value="1"/>
</dbReference>
<comment type="similarity">
    <text evidence="2">Belongs to the clavaminate synthase family.</text>
</comment>
<dbReference type="eggNOG" id="COG2175">
    <property type="taxonomic scope" value="Bacteria"/>
</dbReference>
<accession>S9Q655</accession>
<organism evidence="9 10">
    <name type="scientific">Cystobacter fuscus (strain ATCC 25194 / DSM 2262 / NBRC 100088 / M29)</name>
    <dbReference type="NCBI Taxonomy" id="1242864"/>
    <lineage>
        <taxon>Bacteria</taxon>
        <taxon>Pseudomonadati</taxon>
        <taxon>Myxococcota</taxon>
        <taxon>Myxococcia</taxon>
        <taxon>Myxococcales</taxon>
        <taxon>Cystobacterineae</taxon>
        <taxon>Archangiaceae</taxon>
        <taxon>Cystobacter</taxon>
    </lineage>
</organism>
<dbReference type="InterPro" id="IPR014503">
    <property type="entry name" value="Clavaminate_syn-like"/>
</dbReference>
<dbReference type="InterPro" id="IPR003819">
    <property type="entry name" value="TauD/TfdA-like"/>
</dbReference>
<dbReference type="PANTHER" id="PTHR10696">
    <property type="entry name" value="GAMMA-BUTYROBETAINE HYDROXYLASE-RELATED"/>
    <property type="match status" value="1"/>
</dbReference>
<dbReference type="Gene3D" id="3.60.130.10">
    <property type="entry name" value="Clavaminate synthase-like"/>
    <property type="match status" value="1"/>
</dbReference>
<comment type="caution">
    <text evidence="9">The sequence shown here is derived from an EMBL/GenBank/DDBJ whole genome shotgun (WGS) entry which is preliminary data.</text>
</comment>
<dbReference type="AlphaFoldDB" id="S9Q655"/>
<dbReference type="GO" id="GO:0005506">
    <property type="term" value="F:iron ion binding"/>
    <property type="evidence" value="ECO:0007669"/>
    <property type="project" value="InterPro"/>
</dbReference>
<protein>
    <submittedName>
        <fullName evidence="9">Clavaminate synthase</fullName>
    </submittedName>
</protein>
<sequence>MISAARHISLVAPASSTDHSPQKDSGLVLDCRPFRAQLQKLLAERRMPSLITETERFLFEAELLFHSFPEPLRRAVCEFKSGLSRYPFIVLSGLPTDPALPPTPLNSRRPSMEGNLLGEVISAAFTRALGEPFGYLQQNEGEIFEHNSPVKVHERAQSGESSLEELFYHTDASFHPLPPDFVVLCCLRPDPERAAVTSFSALDDILARLTPRQREVLAQPRFMAEGVEYDYDEVDVRGNRNPLVPLLRGTQERPFIFYDQDVHRPLDPEAAEALKALDEVMEACALRVRLDAGDVALFDNRRSIHKRSPFQSHYDGTDRWCLLTYVSASRLEACTERRAPGRRRIIDMPANVP</sequence>
<keyword evidence="5 7" id="KW-0408">Iron</keyword>
<evidence type="ECO:0000313" key="10">
    <source>
        <dbReference type="Proteomes" id="UP000011682"/>
    </source>
</evidence>
<evidence type="ECO:0000256" key="7">
    <source>
        <dbReference type="PIRSR" id="PIRSR019543-2"/>
    </source>
</evidence>
<dbReference type="PIRSF" id="PIRSF019543">
    <property type="entry name" value="Clavaminate_syn"/>
    <property type="match status" value="1"/>
</dbReference>
<dbReference type="Proteomes" id="UP000011682">
    <property type="component" value="Unassembled WGS sequence"/>
</dbReference>
<proteinExistence type="inferred from homology"/>
<dbReference type="EMBL" id="ANAH02000065">
    <property type="protein sequence ID" value="EPX56814.1"/>
    <property type="molecule type" value="Genomic_DNA"/>
</dbReference>
<dbReference type="Pfam" id="PF02668">
    <property type="entry name" value="TauD"/>
    <property type="match status" value="1"/>
</dbReference>
<feature type="domain" description="TauD/TfdA-like" evidence="8">
    <location>
        <begin position="124"/>
        <end position="321"/>
    </location>
</feature>
<evidence type="ECO:0000256" key="6">
    <source>
        <dbReference type="ARBA" id="ARBA00023194"/>
    </source>
</evidence>
<dbReference type="GO" id="GO:0016706">
    <property type="term" value="F:2-oxoglutarate-dependent dioxygenase activity"/>
    <property type="evidence" value="ECO:0007669"/>
    <property type="project" value="UniProtKB-ARBA"/>
</dbReference>
<keyword evidence="6" id="KW-0045">Antibiotic biosynthesis</keyword>
<evidence type="ECO:0000256" key="2">
    <source>
        <dbReference type="ARBA" id="ARBA00008425"/>
    </source>
</evidence>
<dbReference type="GO" id="GO:0017000">
    <property type="term" value="P:antibiotic biosynthetic process"/>
    <property type="evidence" value="ECO:0007669"/>
    <property type="project" value="UniProtKB-KW"/>
</dbReference>